<sequence>MSHVPGGGGGRGQRVWLCQGGTSSGFKSVRGASAKVTLTCDNNANNNILTPLHLPLHTPGCQTPSNCQSQGVPRDSPSSSKRVVPGRGS</sequence>
<name>A0A5B7H141_PORTR</name>
<organism evidence="2 3">
    <name type="scientific">Portunus trituberculatus</name>
    <name type="common">Swimming crab</name>
    <name type="synonym">Neptunus trituberculatus</name>
    <dbReference type="NCBI Taxonomy" id="210409"/>
    <lineage>
        <taxon>Eukaryota</taxon>
        <taxon>Metazoa</taxon>
        <taxon>Ecdysozoa</taxon>
        <taxon>Arthropoda</taxon>
        <taxon>Crustacea</taxon>
        <taxon>Multicrustacea</taxon>
        <taxon>Malacostraca</taxon>
        <taxon>Eumalacostraca</taxon>
        <taxon>Eucarida</taxon>
        <taxon>Decapoda</taxon>
        <taxon>Pleocyemata</taxon>
        <taxon>Brachyura</taxon>
        <taxon>Eubrachyura</taxon>
        <taxon>Portunoidea</taxon>
        <taxon>Portunidae</taxon>
        <taxon>Portuninae</taxon>
        <taxon>Portunus</taxon>
    </lineage>
</organism>
<accession>A0A5B7H141</accession>
<protein>
    <submittedName>
        <fullName evidence="2">Uncharacterized protein</fullName>
    </submittedName>
</protein>
<comment type="caution">
    <text evidence="2">The sequence shown here is derived from an EMBL/GenBank/DDBJ whole genome shotgun (WGS) entry which is preliminary data.</text>
</comment>
<proteinExistence type="predicted"/>
<keyword evidence="3" id="KW-1185">Reference proteome</keyword>
<reference evidence="2 3" key="1">
    <citation type="submission" date="2019-05" db="EMBL/GenBank/DDBJ databases">
        <title>Another draft genome of Portunus trituberculatus and its Hox gene families provides insights of decapod evolution.</title>
        <authorList>
            <person name="Jeong J.-H."/>
            <person name="Song I."/>
            <person name="Kim S."/>
            <person name="Choi T."/>
            <person name="Kim D."/>
            <person name="Ryu S."/>
            <person name="Kim W."/>
        </authorList>
    </citation>
    <scope>NUCLEOTIDE SEQUENCE [LARGE SCALE GENOMIC DNA]</scope>
    <source>
        <tissue evidence="2">Muscle</tissue>
    </source>
</reference>
<dbReference type="AlphaFoldDB" id="A0A5B7H141"/>
<dbReference type="Proteomes" id="UP000324222">
    <property type="component" value="Unassembled WGS sequence"/>
</dbReference>
<evidence type="ECO:0000313" key="2">
    <source>
        <dbReference type="EMBL" id="MPC63566.1"/>
    </source>
</evidence>
<evidence type="ECO:0000313" key="3">
    <source>
        <dbReference type="Proteomes" id="UP000324222"/>
    </source>
</evidence>
<dbReference type="EMBL" id="VSRR010020974">
    <property type="protein sequence ID" value="MPC63566.1"/>
    <property type="molecule type" value="Genomic_DNA"/>
</dbReference>
<feature type="compositionally biased region" description="Polar residues" evidence="1">
    <location>
        <begin position="60"/>
        <end position="81"/>
    </location>
</feature>
<evidence type="ECO:0000256" key="1">
    <source>
        <dbReference type="SAM" id="MobiDB-lite"/>
    </source>
</evidence>
<gene>
    <name evidence="2" type="ORF">E2C01_057665</name>
</gene>
<feature type="region of interest" description="Disordered" evidence="1">
    <location>
        <begin position="59"/>
        <end position="89"/>
    </location>
</feature>